<accession>A0ACB9P7R9</accession>
<evidence type="ECO:0000313" key="1">
    <source>
        <dbReference type="EMBL" id="KAI4342950.1"/>
    </source>
</evidence>
<gene>
    <name evidence="1" type="ORF">MLD38_027509</name>
</gene>
<protein>
    <submittedName>
        <fullName evidence="1">Uncharacterized protein</fullName>
    </submittedName>
</protein>
<name>A0ACB9P7R9_9MYRT</name>
<dbReference type="EMBL" id="CM042886">
    <property type="protein sequence ID" value="KAI4342950.1"/>
    <property type="molecule type" value="Genomic_DNA"/>
</dbReference>
<sequence>MLRLNFLIDLEMEQKVVKKSFPKLVYLEKVICPKLSFPLQSKFRSMVEEEALETVSSDPIQSLDPGLLLLPPQPDFDSQHRRIAVLGPYSGGKRRRSLLRQLKPTMSVRSFLLGTLQKAWEQWNLRMFILVSMTLQIILIFFAPFRKRSSNVLIIFSVWSAYLLADWAAAYCVGLISKTQIRKLSTGTLSDDQQDLLALWAPFLLLHLGGPDPITAFALEDNALWIRHSLSLILQAAAAAYVFFQTLNTGNHLIIPTILMFVAGIIKYLERTCSLYFASLKSFKNSMIPKPDAGPNYAKLMDEYSSRKEAHLPAKIEIIAEPKREVKSTYDSTAEDLTGSKAIKHAYHFFNIFKGLIVDLIFSFKERNESRQFFLVRTPNDAMKVISIELNFLYDVLFTKVRVIHSYWGYLFRTIATSSVVVTLYLFYHLRRKGVPDHDVIITFILLGAAISLEVIAFFMLILSDWTVARIKGDHANRVSKFLSGCIGKQFLSWKGLEKHKALASTECYIRYASDLSKRTAFKYEALDSWIFCRRWSESISAFNLVSYCLKQSPQKIIKKKGAWGKAFECFFRWLFYIPKLIFMVVKCLISEFSGLIGKALNFVSCGLTGYIAKQISRFARFISEKIGLKDILDDIWYVTTNPFIMDLWACIVKELQYKSQVAEDAETAGRISGSRGQWVLRSNNLEKKCEKLMKYIEEVEYDRSILLWHIATELCYNTDEKYEKENHSREFCKIISDYMLYLLVKQATMLSAIAGIGMIRYQDTCEEMKKFFRGRKKEMEEIVKPRKSGWVEVKKFLLSGHTEKNDEEMLREACKMILMVDTTVQPVDVKGDRSKSVMFDACILSKLLKDLKGEMWGIMIKVWVEMLSYGASHCRAETHAQLISKGGEFNTFVWLLMAHLGLGEQFQINEGHARAKLIVTK</sequence>
<dbReference type="Proteomes" id="UP001057402">
    <property type="component" value="Chromosome 7"/>
</dbReference>
<organism evidence="1 2">
    <name type="scientific">Melastoma candidum</name>
    <dbReference type="NCBI Taxonomy" id="119954"/>
    <lineage>
        <taxon>Eukaryota</taxon>
        <taxon>Viridiplantae</taxon>
        <taxon>Streptophyta</taxon>
        <taxon>Embryophyta</taxon>
        <taxon>Tracheophyta</taxon>
        <taxon>Spermatophyta</taxon>
        <taxon>Magnoliopsida</taxon>
        <taxon>eudicotyledons</taxon>
        <taxon>Gunneridae</taxon>
        <taxon>Pentapetalae</taxon>
        <taxon>rosids</taxon>
        <taxon>malvids</taxon>
        <taxon>Myrtales</taxon>
        <taxon>Melastomataceae</taxon>
        <taxon>Melastomatoideae</taxon>
        <taxon>Melastomateae</taxon>
        <taxon>Melastoma</taxon>
    </lineage>
</organism>
<proteinExistence type="predicted"/>
<evidence type="ECO:0000313" key="2">
    <source>
        <dbReference type="Proteomes" id="UP001057402"/>
    </source>
</evidence>
<comment type="caution">
    <text evidence="1">The sequence shown here is derived from an EMBL/GenBank/DDBJ whole genome shotgun (WGS) entry which is preliminary data.</text>
</comment>
<reference evidence="2" key="1">
    <citation type="journal article" date="2023" name="Front. Plant Sci.">
        <title>Chromosomal-level genome assembly of Melastoma candidum provides insights into trichome evolution.</title>
        <authorList>
            <person name="Zhong Y."/>
            <person name="Wu W."/>
            <person name="Sun C."/>
            <person name="Zou P."/>
            <person name="Liu Y."/>
            <person name="Dai S."/>
            <person name="Zhou R."/>
        </authorList>
    </citation>
    <scope>NUCLEOTIDE SEQUENCE [LARGE SCALE GENOMIC DNA]</scope>
</reference>
<keyword evidence="2" id="KW-1185">Reference proteome</keyword>